<sequence>MSKRKTKSTKFNCHAPDAEVVFLAGTFNDWQMDATPMTTDGKGNWTTELKLPPGRSEYKFVVDGQWCCEPNCQTSDECPKCVPNDFGTLNRFVDVV</sequence>
<dbReference type="PANTHER" id="PTHR10343:SF84">
    <property type="entry name" value="5'-AMP-ACTIVATED PROTEIN KINASE SUBUNIT BETA-1"/>
    <property type="match status" value="1"/>
</dbReference>
<reference evidence="3 4" key="1">
    <citation type="submission" date="2019-02" db="EMBL/GenBank/DDBJ databases">
        <title>Deep-cultivation of Planctomycetes and their phenomic and genomic characterization uncovers novel biology.</title>
        <authorList>
            <person name="Wiegand S."/>
            <person name="Jogler M."/>
            <person name="Boedeker C."/>
            <person name="Pinto D."/>
            <person name="Vollmers J."/>
            <person name="Rivas-Marin E."/>
            <person name="Kohn T."/>
            <person name="Peeters S.H."/>
            <person name="Heuer A."/>
            <person name="Rast P."/>
            <person name="Oberbeckmann S."/>
            <person name="Bunk B."/>
            <person name="Jeske O."/>
            <person name="Meyerdierks A."/>
            <person name="Storesund J.E."/>
            <person name="Kallscheuer N."/>
            <person name="Luecker S."/>
            <person name="Lage O.M."/>
            <person name="Pohl T."/>
            <person name="Merkel B.J."/>
            <person name="Hornburger P."/>
            <person name="Mueller R.-W."/>
            <person name="Bruemmer F."/>
            <person name="Labrenz M."/>
            <person name="Spormann A.M."/>
            <person name="Op den Camp H."/>
            <person name="Overmann J."/>
            <person name="Amann R."/>
            <person name="Jetten M.S.M."/>
            <person name="Mascher T."/>
            <person name="Medema M.H."/>
            <person name="Devos D.P."/>
            <person name="Kaster A.-K."/>
            <person name="Ovreas L."/>
            <person name="Rohde M."/>
            <person name="Galperin M.Y."/>
            <person name="Jogler C."/>
        </authorList>
    </citation>
    <scope>NUCLEOTIDE SEQUENCE [LARGE SCALE GENOMIC DNA]</scope>
    <source>
        <strain evidence="3 4">HG66A1</strain>
    </source>
</reference>
<dbReference type="SUPFAM" id="SSF81296">
    <property type="entry name" value="E set domains"/>
    <property type="match status" value="1"/>
</dbReference>
<dbReference type="InterPro" id="IPR013783">
    <property type="entry name" value="Ig-like_fold"/>
</dbReference>
<dbReference type="InterPro" id="IPR032640">
    <property type="entry name" value="AMPK1_CBM"/>
</dbReference>
<dbReference type="PANTHER" id="PTHR10343">
    <property type="entry name" value="5'-AMP-ACTIVATED PROTEIN KINASE , BETA SUBUNIT"/>
    <property type="match status" value="1"/>
</dbReference>
<evidence type="ECO:0000259" key="2">
    <source>
        <dbReference type="Pfam" id="PF16561"/>
    </source>
</evidence>
<evidence type="ECO:0000256" key="1">
    <source>
        <dbReference type="ARBA" id="ARBA00010926"/>
    </source>
</evidence>
<dbReference type="AlphaFoldDB" id="A0A517PRK8"/>
<comment type="similarity">
    <text evidence="1">Belongs to the 5'-AMP-activated protein kinase beta subunit family.</text>
</comment>
<dbReference type="Proteomes" id="UP000320421">
    <property type="component" value="Chromosome"/>
</dbReference>
<feature type="domain" description="AMP-activated protein kinase glycogen-binding" evidence="2">
    <location>
        <begin position="17"/>
        <end position="77"/>
    </location>
</feature>
<evidence type="ECO:0000313" key="4">
    <source>
        <dbReference type="Proteomes" id="UP000320421"/>
    </source>
</evidence>
<dbReference type="Pfam" id="PF16561">
    <property type="entry name" value="AMPK1_CBM"/>
    <property type="match status" value="1"/>
</dbReference>
<dbReference type="CDD" id="cd02859">
    <property type="entry name" value="E_set_AMPKbeta_like_N"/>
    <property type="match status" value="1"/>
</dbReference>
<keyword evidence="4" id="KW-1185">Reference proteome</keyword>
<gene>
    <name evidence="3" type="ORF">HG66A1_38130</name>
</gene>
<proteinExistence type="inferred from homology"/>
<accession>A0A517PRK8</accession>
<organism evidence="3 4">
    <name type="scientific">Gimesia chilikensis</name>
    <dbReference type="NCBI Taxonomy" id="2605989"/>
    <lineage>
        <taxon>Bacteria</taxon>
        <taxon>Pseudomonadati</taxon>
        <taxon>Planctomycetota</taxon>
        <taxon>Planctomycetia</taxon>
        <taxon>Planctomycetales</taxon>
        <taxon>Planctomycetaceae</taxon>
        <taxon>Gimesia</taxon>
    </lineage>
</organism>
<dbReference type="OrthoDB" id="9811945at2"/>
<evidence type="ECO:0000313" key="3">
    <source>
        <dbReference type="EMBL" id="QDT22007.1"/>
    </source>
</evidence>
<dbReference type="InterPro" id="IPR014756">
    <property type="entry name" value="Ig_E-set"/>
</dbReference>
<protein>
    <submittedName>
        <fullName evidence="3">Glycogen branching enzyme</fullName>
    </submittedName>
</protein>
<dbReference type="InterPro" id="IPR050827">
    <property type="entry name" value="CRP1_MDG1_kinase"/>
</dbReference>
<name>A0A517PRK8_9PLAN</name>
<dbReference type="EMBL" id="CP036266">
    <property type="protein sequence ID" value="QDT22007.1"/>
    <property type="molecule type" value="Genomic_DNA"/>
</dbReference>
<dbReference type="Gene3D" id="2.60.40.10">
    <property type="entry name" value="Immunoglobulins"/>
    <property type="match status" value="1"/>
</dbReference>
<dbReference type="RefSeq" id="WP_145187182.1">
    <property type="nucleotide sequence ID" value="NZ_CP036266.1"/>
</dbReference>